<gene>
    <name evidence="2" type="ORF">F0U60_07160</name>
</gene>
<reference evidence="2 3" key="1">
    <citation type="submission" date="2019-08" db="EMBL/GenBank/DDBJ databases">
        <title>Archangium and Cystobacter genomes.</title>
        <authorList>
            <person name="Chen I.-C.K."/>
            <person name="Wielgoss S."/>
        </authorList>
    </citation>
    <scope>NUCLEOTIDE SEQUENCE [LARGE SCALE GENOMIC DNA]</scope>
    <source>
        <strain evidence="2 3">Cbm 6</strain>
    </source>
</reference>
<feature type="compositionally biased region" description="Basic and acidic residues" evidence="1">
    <location>
        <begin position="20"/>
        <end position="29"/>
    </location>
</feature>
<dbReference type="Proteomes" id="UP001611383">
    <property type="component" value="Chromosome"/>
</dbReference>
<dbReference type="RefSeq" id="WP_395815724.1">
    <property type="nucleotide sequence ID" value="NZ_CP043494.1"/>
</dbReference>
<dbReference type="EMBL" id="CP043494">
    <property type="protein sequence ID" value="WNG43897.1"/>
    <property type="molecule type" value="Genomic_DNA"/>
</dbReference>
<evidence type="ECO:0000256" key="1">
    <source>
        <dbReference type="SAM" id="MobiDB-lite"/>
    </source>
</evidence>
<evidence type="ECO:0000313" key="3">
    <source>
        <dbReference type="Proteomes" id="UP001611383"/>
    </source>
</evidence>
<evidence type="ECO:0000313" key="2">
    <source>
        <dbReference type="EMBL" id="WNG43897.1"/>
    </source>
</evidence>
<protein>
    <submittedName>
        <fullName evidence="2">Uncharacterized protein</fullName>
    </submittedName>
</protein>
<name>A0ABY9WQ95_9BACT</name>
<proteinExistence type="predicted"/>
<sequence length="270" mass="29755">MAGEKREKSGRLGPYRLGRRHESKDPEMKGLGRLYEAHNVLTDEPALVLVPGPVEGGEPEADWKVRVTAQARPPYVALEVEQAPATGGLGALTGLFEALARVMKRMEWSDEARRHLTQPPEGWLRRWAARARRLLENGVDYGIELLVVAMVLLLITANVRAYLEGQRGEQHEAGGLAVQAVEESRAPTMVDIGDESPAGIAYPLPAKPFSDQAKAPCKPNRSEVELNGGCWLALEKRPPCGEDYAEHQGKCYVPISARSRKPREPQSIQE</sequence>
<organism evidence="2 3">
    <name type="scientific">Archangium minus</name>
    <dbReference type="NCBI Taxonomy" id="83450"/>
    <lineage>
        <taxon>Bacteria</taxon>
        <taxon>Pseudomonadati</taxon>
        <taxon>Myxococcota</taxon>
        <taxon>Myxococcia</taxon>
        <taxon>Myxococcales</taxon>
        <taxon>Cystobacterineae</taxon>
        <taxon>Archangiaceae</taxon>
        <taxon>Archangium</taxon>
    </lineage>
</organism>
<feature type="region of interest" description="Disordered" evidence="1">
    <location>
        <begin position="1"/>
        <end position="29"/>
    </location>
</feature>
<keyword evidence="3" id="KW-1185">Reference proteome</keyword>
<accession>A0ABY9WQ95</accession>
<feature type="compositionally biased region" description="Basic and acidic residues" evidence="1">
    <location>
        <begin position="1"/>
        <end position="10"/>
    </location>
</feature>